<gene>
    <name evidence="1" type="ORF">NTEN_LOCUS16697</name>
</gene>
<protein>
    <submittedName>
        <fullName evidence="1">Uncharacterized protein</fullName>
    </submittedName>
</protein>
<dbReference type="EMBL" id="CADCXU010024276">
    <property type="protein sequence ID" value="CAB0011804.1"/>
    <property type="molecule type" value="Genomic_DNA"/>
</dbReference>
<dbReference type="OrthoDB" id="27537at2759"/>
<organism evidence="1 2">
    <name type="scientific">Nesidiocoris tenuis</name>
    <dbReference type="NCBI Taxonomy" id="355587"/>
    <lineage>
        <taxon>Eukaryota</taxon>
        <taxon>Metazoa</taxon>
        <taxon>Ecdysozoa</taxon>
        <taxon>Arthropoda</taxon>
        <taxon>Hexapoda</taxon>
        <taxon>Insecta</taxon>
        <taxon>Pterygota</taxon>
        <taxon>Neoptera</taxon>
        <taxon>Paraneoptera</taxon>
        <taxon>Hemiptera</taxon>
        <taxon>Heteroptera</taxon>
        <taxon>Panheteroptera</taxon>
        <taxon>Cimicomorpha</taxon>
        <taxon>Miridae</taxon>
        <taxon>Dicyphina</taxon>
        <taxon>Nesidiocoris</taxon>
    </lineage>
</organism>
<name>A0A6H5H6T6_9HEMI</name>
<proteinExistence type="predicted"/>
<dbReference type="Proteomes" id="UP000479000">
    <property type="component" value="Unassembled WGS sequence"/>
</dbReference>
<keyword evidence="2" id="KW-1185">Reference proteome</keyword>
<evidence type="ECO:0000313" key="1">
    <source>
        <dbReference type="EMBL" id="CAB0011804.1"/>
    </source>
</evidence>
<accession>A0A6H5H6T6</accession>
<reference evidence="1 2" key="1">
    <citation type="submission" date="2020-02" db="EMBL/GenBank/DDBJ databases">
        <authorList>
            <person name="Ferguson B K."/>
        </authorList>
    </citation>
    <scope>NUCLEOTIDE SEQUENCE [LARGE SCALE GENOMIC DNA]</scope>
</reference>
<dbReference type="AlphaFoldDB" id="A0A6H5H6T6"/>
<sequence length="116" mass="13316">MSRRTQFQTCSTSDLASKREGANEEASYHGAYGVAIDNYLHLGPYFFFTEHSRSAISARIPDFRVLNVNWRIPERPTTIVKIYRPRCNGWGGFSGGVHGDVTFWWPSSQRNGRCRR</sequence>
<evidence type="ECO:0000313" key="2">
    <source>
        <dbReference type="Proteomes" id="UP000479000"/>
    </source>
</evidence>